<gene>
    <name evidence="14" type="ORF">ABEB36_003878</name>
</gene>
<organism evidence="14 15">
    <name type="scientific">Hypothenemus hampei</name>
    <name type="common">Coffee berry borer</name>
    <dbReference type="NCBI Taxonomy" id="57062"/>
    <lineage>
        <taxon>Eukaryota</taxon>
        <taxon>Metazoa</taxon>
        <taxon>Ecdysozoa</taxon>
        <taxon>Arthropoda</taxon>
        <taxon>Hexapoda</taxon>
        <taxon>Insecta</taxon>
        <taxon>Pterygota</taxon>
        <taxon>Neoptera</taxon>
        <taxon>Endopterygota</taxon>
        <taxon>Coleoptera</taxon>
        <taxon>Polyphaga</taxon>
        <taxon>Cucujiformia</taxon>
        <taxon>Curculionidae</taxon>
        <taxon>Scolytinae</taxon>
        <taxon>Hypothenemus</taxon>
    </lineage>
</organism>
<reference evidence="14 15" key="1">
    <citation type="submission" date="2024-05" db="EMBL/GenBank/DDBJ databases">
        <title>Genetic variation in Jamaican populations of the coffee berry borer (Hypothenemus hampei).</title>
        <authorList>
            <person name="Errbii M."/>
            <person name="Myrie A."/>
        </authorList>
    </citation>
    <scope>NUCLEOTIDE SEQUENCE [LARGE SCALE GENOMIC DNA]</scope>
    <source>
        <strain evidence="14">JA-Hopewell-2020-01-JO</strain>
        <tissue evidence="14">Whole body</tissue>
    </source>
</reference>
<evidence type="ECO:0000256" key="11">
    <source>
        <dbReference type="ARBA" id="ARBA00023306"/>
    </source>
</evidence>
<dbReference type="PANTHER" id="PTHR46600">
    <property type="entry name" value="THAP DOMAIN-CONTAINING"/>
    <property type="match status" value="1"/>
</dbReference>
<dbReference type="AlphaFoldDB" id="A0ABD1F443"/>
<evidence type="ECO:0000313" key="14">
    <source>
        <dbReference type="EMBL" id="KAL1509081.1"/>
    </source>
</evidence>
<evidence type="ECO:0000256" key="12">
    <source>
        <dbReference type="PROSITE-ProRule" id="PRU00309"/>
    </source>
</evidence>
<evidence type="ECO:0000259" key="13">
    <source>
        <dbReference type="PROSITE" id="PS50950"/>
    </source>
</evidence>
<keyword evidence="7" id="KW-0175">Coiled coil</keyword>
<proteinExistence type="inferred from homology"/>
<keyword evidence="10" id="KW-0539">Nucleus</keyword>
<dbReference type="GO" id="GO:0003677">
    <property type="term" value="F:DNA binding"/>
    <property type="evidence" value="ECO:0007669"/>
    <property type="project" value="UniProtKB-UniRule"/>
</dbReference>
<evidence type="ECO:0000256" key="3">
    <source>
        <dbReference type="ARBA" id="ARBA00022723"/>
    </source>
</evidence>
<evidence type="ECO:0000256" key="1">
    <source>
        <dbReference type="ARBA" id="ARBA00004642"/>
    </source>
</evidence>
<dbReference type="SMART" id="SM00980">
    <property type="entry name" value="THAP"/>
    <property type="match status" value="1"/>
</dbReference>
<dbReference type="GO" id="GO:0008270">
    <property type="term" value="F:zinc ion binding"/>
    <property type="evidence" value="ECO:0007669"/>
    <property type="project" value="UniProtKB-KW"/>
</dbReference>
<keyword evidence="3" id="KW-0479">Metal-binding</keyword>
<keyword evidence="4 12" id="KW-0863">Zinc-finger</keyword>
<name>A0ABD1F443_HYPHA</name>
<dbReference type="GO" id="GO:0005654">
    <property type="term" value="C:nucleoplasm"/>
    <property type="evidence" value="ECO:0007669"/>
    <property type="project" value="UniProtKB-SubCell"/>
</dbReference>
<comment type="similarity">
    <text evidence="2">Belongs to the THAP1 family.</text>
</comment>
<dbReference type="EMBL" id="JBDJPC010000003">
    <property type="protein sequence ID" value="KAL1509081.1"/>
    <property type="molecule type" value="Genomic_DNA"/>
</dbReference>
<evidence type="ECO:0000256" key="5">
    <source>
        <dbReference type="ARBA" id="ARBA00022833"/>
    </source>
</evidence>
<keyword evidence="6" id="KW-0805">Transcription regulation</keyword>
<evidence type="ECO:0000256" key="4">
    <source>
        <dbReference type="ARBA" id="ARBA00022771"/>
    </source>
</evidence>
<keyword evidence="9" id="KW-0804">Transcription</keyword>
<evidence type="ECO:0000256" key="6">
    <source>
        <dbReference type="ARBA" id="ARBA00023015"/>
    </source>
</evidence>
<keyword evidence="5" id="KW-0862">Zinc</keyword>
<evidence type="ECO:0000256" key="2">
    <source>
        <dbReference type="ARBA" id="ARBA00006177"/>
    </source>
</evidence>
<comment type="caution">
    <text evidence="14">The sequence shown here is derived from an EMBL/GenBank/DDBJ whole genome shotgun (WGS) entry which is preliminary data.</text>
</comment>
<evidence type="ECO:0000256" key="10">
    <source>
        <dbReference type="ARBA" id="ARBA00023242"/>
    </source>
</evidence>
<evidence type="ECO:0000313" key="15">
    <source>
        <dbReference type="Proteomes" id="UP001566132"/>
    </source>
</evidence>
<keyword evidence="8 12" id="KW-0238">DNA-binding</keyword>
<sequence>MGKTLYCCVQSCGYKRSTIVREEPTSARPLYRFPNNPELKEKWLQALINLNSQSDVLKLPKKAYVCAKHFAPACMHKIGFSAIRLKSGSVPTIFPLKKTIQLEQDITEESNIISDEPLDLKPIEIIKDPLGEPCWSNNVRYPGDINERNVKGMTKESLQKSILLLKQACLKKDQKIKRLQSSSNRQKKKIESLQSMV</sequence>
<dbReference type="Proteomes" id="UP001566132">
    <property type="component" value="Unassembled WGS sequence"/>
</dbReference>
<comment type="subcellular location">
    <subcellularLocation>
        <location evidence="1">Nucleus</location>
        <location evidence="1">Nucleoplasm</location>
    </subcellularLocation>
</comment>
<dbReference type="SMART" id="SM00692">
    <property type="entry name" value="DM3"/>
    <property type="match status" value="1"/>
</dbReference>
<dbReference type="Pfam" id="PF05485">
    <property type="entry name" value="THAP"/>
    <property type="match status" value="1"/>
</dbReference>
<dbReference type="InterPro" id="IPR026516">
    <property type="entry name" value="THAP1/10"/>
</dbReference>
<evidence type="ECO:0000256" key="9">
    <source>
        <dbReference type="ARBA" id="ARBA00023163"/>
    </source>
</evidence>
<dbReference type="InterPro" id="IPR006612">
    <property type="entry name" value="THAP_Znf"/>
</dbReference>
<protein>
    <recommendedName>
        <fullName evidence="13">THAP-type domain-containing protein</fullName>
    </recommendedName>
</protein>
<feature type="domain" description="THAP-type" evidence="13">
    <location>
        <begin position="1"/>
        <end position="94"/>
    </location>
</feature>
<keyword evidence="15" id="KW-1185">Reference proteome</keyword>
<dbReference type="SUPFAM" id="SSF57716">
    <property type="entry name" value="Glucocorticoid receptor-like (DNA-binding domain)"/>
    <property type="match status" value="1"/>
</dbReference>
<dbReference type="PROSITE" id="PS50950">
    <property type="entry name" value="ZF_THAP"/>
    <property type="match status" value="1"/>
</dbReference>
<accession>A0ABD1F443</accession>
<dbReference type="PANTHER" id="PTHR46600:SF1">
    <property type="entry name" value="THAP DOMAIN-CONTAINING PROTEIN 1"/>
    <property type="match status" value="1"/>
</dbReference>
<evidence type="ECO:0000256" key="7">
    <source>
        <dbReference type="ARBA" id="ARBA00023054"/>
    </source>
</evidence>
<evidence type="ECO:0000256" key="8">
    <source>
        <dbReference type="ARBA" id="ARBA00023125"/>
    </source>
</evidence>
<keyword evidence="11" id="KW-0131">Cell cycle</keyword>